<accession>A0A0C3S2X4</accession>
<evidence type="ECO:0000313" key="3">
    <source>
        <dbReference type="EMBL" id="KIP02080.1"/>
    </source>
</evidence>
<feature type="non-terminal residue" evidence="3">
    <location>
        <position position="277"/>
    </location>
</feature>
<evidence type="ECO:0000256" key="1">
    <source>
        <dbReference type="SAM" id="MobiDB-lite"/>
    </source>
</evidence>
<organism evidence="3 4">
    <name type="scientific">Phlebiopsis gigantea (strain 11061_1 CR5-6)</name>
    <name type="common">White-rot fungus</name>
    <name type="synonym">Peniophora gigantea</name>
    <dbReference type="NCBI Taxonomy" id="745531"/>
    <lineage>
        <taxon>Eukaryota</taxon>
        <taxon>Fungi</taxon>
        <taxon>Dikarya</taxon>
        <taxon>Basidiomycota</taxon>
        <taxon>Agaricomycotina</taxon>
        <taxon>Agaricomycetes</taxon>
        <taxon>Polyporales</taxon>
        <taxon>Phanerochaetaceae</taxon>
        <taxon>Phlebiopsis</taxon>
    </lineage>
</organism>
<dbReference type="EMBL" id="KN840706">
    <property type="protein sequence ID" value="KIP02080.1"/>
    <property type="molecule type" value="Genomic_DNA"/>
</dbReference>
<feature type="signal peptide" evidence="2">
    <location>
        <begin position="1"/>
        <end position="16"/>
    </location>
</feature>
<protein>
    <submittedName>
        <fullName evidence="3">Uncharacterized protein</fullName>
    </submittedName>
</protein>
<gene>
    <name evidence="3" type="ORF">PHLGIDRAFT_130942</name>
</gene>
<proteinExistence type="predicted"/>
<feature type="compositionally biased region" description="Low complexity" evidence="1">
    <location>
        <begin position="216"/>
        <end position="228"/>
    </location>
</feature>
<dbReference type="AlphaFoldDB" id="A0A0C3S2X4"/>
<evidence type="ECO:0000256" key="2">
    <source>
        <dbReference type="SAM" id="SignalP"/>
    </source>
</evidence>
<reference evidence="3 4" key="1">
    <citation type="journal article" date="2014" name="PLoS Genet.">
        <title>Analysis of the Phlebiopsis gigantea genome, transcriptome and secretome provides insight into its pioneer colonization strategies of wood.</title>
        <authorList>
            <person name="Hori C."/>
            <person name="Ishida T."/>
            <person name="Igarashi K."/>
            <person name="Samejima M."/>
            <person name="Suzuki H."/>
            <person name="Master E."/>
            <person name="Ferreira P."/>
            <person name="Ruiz-Duenas F.J."/>
            <person name="Held B."/>
            <person name="Canessa P."/>
            <person name="Larrondo L.F."/>
            <person name="Schmoll M."/>
            <person name="Druzhinina I.S."/>
            <person name="Kubicek C.P."/>
            <person name="Gaskell J.A."/>
            <person name="Kersten P."/>
            <person name="St John F."/>
            <person name="Glasner J."/>
            <person name="Sabat G."/>
            <person name="Splinter BonDurant S."/>
            <person name="Syed K."/>
            <person name="Yadav J."/>
            <person name="Mgbeahuruike A.C."/>
            <person name="Kovalchuk A."/>
            <person name="Asiegbu F.O."/>
            <person name="Lackner G."/>
            <person name="Hoffmeister D."/>
            <person name="Rencoret J."/>
            <person name="Gutierrez A."/>
            <person name="Sun H."/>
            <person name="Lindquist E."/>
            <person name="Barry K."/>
            <person name="Riley R."/>
            <person name="Grigoriev I.V."/>
            <person name="Henrissat B."/>
            <person name="Kues U."/>
            <person name="Berka R.M."/>
            <person name="Martinez A.T."/>
            <person name="Covert S.F."/>
            <person name="Blanchette R.A."/>
            <person name="Cullen D."/>
        </authorList>
    </citation>
    <scope>NUCLEOTIDE SEQUENCE [LARGE SCALE GENOMIC DNA]</scope>
    <source>
        <strain evidence="3 4">11061_1 CR5-6</strain>
    </source>
</reference>
<feature type="region of interest" description="Disordered" evidence="1">
    <location>
        <begin position="200"/>
        <end position="228"/>
    </location>
</feature>
<name>A0A0C3S2X4_PHLG1</name>
<feature type="chain" id="PRO_5002169239" evidence="2">
    <location>
        <begin position="17"/>
        <end position="277"/>
    </location>
</feature>
<keyword evidence="4" id="KW-1185">Reference proteome</keyword>
<sequence>MPRNILLLSLATLASAQYNAFQWKFGNNFIGVQFTECQSLPIVVQAPPTNASSIGVPPYYLTAFELGGVPTTTNLGSDLSNLTWKNTHKRGSTLMLTMVDSNATTAFTSNTGGVSPTLYTVTAGSDASCLTTPASTSQLAVVHSNVTGTLTTCEPWGLTIVGGTKPYTVVLAALNSPITTNVTMAAPDDVFTYPNRADPGGQIMGEPPPAQRPHSTADAARAPPASVADATGAWGVSTTVVHTAGSADTNCTGLVSTSQTQQQIQQEAAARTQAAAA</sequence>
<evidence type="ECO:0000313" key="4">
    <source>
        <dbReference type="Proteomes" id="UP000053257"/>
    </source>
</evidence>
<dbReference type="Proteomes" id="UP000053257">
    <property type="component" value="Unassembled WGS sequence"/>
</dbReference>
<dbReference type="HOGENOM" id="CLU_084261_0_0_1"/>
<dbReference type="OrthoDB" id="2527908at2759"/>
<keyword evidence="2" id="KW-0732">Signal</keyword>